<dbReference type="SUPFAM" id="SSF54001">
    <property type="entry name" value="Cysteine proteinases"/>
    <property type="match status" value="1"/>
</dbReference>
<evidence type="ECO:0000256" key="2">
    <source>
        <dbReference type="ARBA" id="ARBA00012701"/>
    </source>
</evidence>
<proteinExistence type="inferred from homology"/>
<reference evidence="4 5" key="1">
    <citation type="journal article" date="2018" name="Nat. Ecol. Evol.">
        <title>Genomic signatures of mitonuclear coevolution across populations of Tigriopus californicus.</title>
        <authorList>
            <person name="Barreto F.S."/>
            <person name="Watson E.T."/>
            <person name="Lima T.G."/>
            <person name="Willett C.S."/>
            <person name="Edmands S."/>
            <person name="Li W."/>
            <person name="Burton R.S."/>
        </authorList>
    </citation>
    <scope>NUCLEOTIDE SEQUENCE [LARGE SCALE GENOMIC DNA]</scope>
    <source>
        <strain evidence="4 5">San Diego</strain>
    </source>
</reference>
<evidence type="ECO:0000313" key="4">
    <source>
        <dbReference type="EMBL" id="TRY78069.1"/>
    </source>
</evidence>
<dbReference type="InterPro" id="IPR053710">
    <property type="entry name" value="Arylamine_NAT_domain_sf"/>
</dbReference>
<comment type="caution">
    <text evidence="4">The sequence shown here is derived from an EMBL/GenBank/DDBJ whole genome shotgun (WGS) entry which is preliminary data.</text>
</comment>
<dbReference type="Proteomes" id="UP000318571">
    <property type="component" value="Chromosome 11"/>
</dbReference>
<dbReference type="AlphaFoldDB" id="A0A553PK77"/>
<organism evidence="4 5">
    <name type="scientific">Tigriopus californicus</name>
    <name type="common">Marine copepod</name>
    <dbReference type="NCBI Taxonomy" id="6832"/>
    <lineage>
        <taxon>Eukaryota</taxon>
        <taxon>Metazoa</taxon>
        <taxon>Ecdysozoa</taxon>
        <taxon>Arthropoda</taxon>
        <taxon>Crustacea</taxon>
        <taxon>Multicrustacea</taxon>
        <taxon>Hexanauplia</taxon>
        <taxon>Copepoda</taxon>
        <taxon>Harpacticoida</taxon>
        <taxon>Harpacticidae</taxon>
        <taxon>Tigriopus</taxon>
    </lineage>
</organism>
<protein>
    <recommendedName>
        <fullName evidence="2">arylamine N-acetyltransferase</fullName>
        <ecNumber evidence="2">2.3.1.5</ecNumber>
    </recommendedName>
</protein>
<keyword evidence="5" id="KW-1185">Reference proteome</keyword>
<keyword evidence="3" id="KW-0808">Transferase</keyword>
<evidence type="ECO:0000256" key="1">
    <source>
        <dbReference type="ARBA" id="ARBA00006547"/>
    </source>
</evidence>
<name>A0A553PK77_TIGCA</name>
<dbReference type="OMA" id="IMYAMAQ"/>
<dbReference type="EMBL" id="VCGU01000003">
    <property type="protein sequence ID" value="TRY78069.1"/>
    <property type="molecule type" value="Genomic_DNA"/>
</dbReference>
<gene>
    <name evidence="4" type="ORF">TCAL_09454</name>
</gene>
<keyword evidence="3" id="KW-0012">Acyltransferase</keyword>
<dbReference type="EC" id="2.3.1.5" evidence="2"/>
<dbReference type="InterPro" id="IPR038765">
    <property type="entry name" value="Papain-like_cys_pep_sf"/>
</dbReference>
<dbReference type="OrthoDB" id="10260017at2759"/>
<dbReference type="GO" id="GO:0004060">
    <property type="term" value="F:arylamine N-acetyltransferase activity"/>
    <property type="evidence" value="ECO:0007669"/>
    <property type="project" value="UniProtKB-EC"/>
</dbReference>
<dbReference type="PANTHER" id="PTHR11786">
    <property type="entry name" value="N-HYDROXYARYLAMINE O-ACETYLTRANSFERASE"/>
    <property type="match status" value="1"/>
</dbReference>
<dbReference type="Gene3D" id="3.30.2140.20">
    <property type="match status" value="1"/>
</dbReference>
<accession>A0A553PK77</accession>
<evidence type="ECO:0000313" key="5">
    <source>
        <dbReference type="Proteomes" id="UP000318571"/>
    </source>
</evidence>
<dbReference type="STRING" id="6832.A0A553PK77"/>
<comment type="similarity">
    <text evidence="1 3">Belongs to the arylamine N-acetyltransferase family.</text>
</comment>
<dbReference type="PRINTS" id="PR01543">
    <property type="entry name" value="ANATRNSFRASE"/>
</dbReference>
<evidence type="ECO:0000256" key="3">
    <source>
        <dbReference type="RuleBase" id="RU003452"/>
    </source>
</evidence>
<sequence>MNVKAYLNRIGFECGNELPPPTTETLQRLQKLHQLSIPWENLDVVTGVPIDLSMETLYSKIVVNRRGGWCHELNCLYSWLLKQLGFDVTLVSSRFWVMGSWNREGDHMLILVKIPTNQDQDLTFISDVGWGEMRAFVEPLPLEADTVVTQINGHFRLMKDDLSQEWTLFNQKIGEFDSNAWTKCCKFTLQHSTLEHFQEITRIYANGLDEKVLILKELPIIMKKSGNGSEANIVIGGACLHFNKIGNLARKMVTFDLPLEVPSDFGELLFQTFDLKVGEGLADKVIDQIQRSGQLMAALSGEKQPSNLNEVLE</sequence>
<dbReference type="InterPro" id="IPR001447">
    <property type="entry name" value="Arylamine_N-AcTrfase"/>
</dbReference>
<dbReference type="Pfam" id="PF00797">
    <property type="entry name" value="Acetyltransf_2"/>
    <property type="match status" value="1"/>
</dbReference>
<dbReference type="PANTHER" id="PTHR11786:SF0">
    <property type="entry name" value="ARYLAMINE N-ACETYLTRANSFERASE 4-RELATED"/>
    <property type="match status" value="1"/>
</dbReference>